<dbReference type="Proteomes" id="UP000598174">
    <property type="component" value="Unassembled WGS sequence"/>
</dbReference>
<proteinExistence type="predicted"/>
<comment type="caution">
    <text evidence="1">The sequence shown here is derived from an EMBL/GenBank/DDBJ whole genome shotgun (WGS) entry which is preliminary data.</text>
</comment>
<reference evidence="1" key="1">
    <citation type="submission" date="2021-01" db="EMBL/GenBank/DDBJ databases">
        <title>Whole genome shotgun sequence of Actinoplanes ferrugineus NBRC 15555.</title>
        <authorList>
            <person name="Komaki H."/>
            <person name="Tamura T."/>
        </authorList>
    </citation>
    <scope>NUCLEOTIDE SEQUENCE</scope>
    <source>
        <strain evidence="1">NBRC 15555</strain>
    </source>
</reference>
<sequence length="90" mass="9508">MTHVAISTPVPGNGGGPAGFLSADLVDCRLFPGSPKREIGTTLIARRGPPPRFRVTGVWQVEVSPASARTVDAVDDRLRMIMQARLSAPG</sequence>
<organism evidence="1 2">
    <name type="scientific">Paractinoplanes ferrugineus</name>
    <dbReference type="NCBI Taxonomy" id="113564"/>
    <lineage>
        <taxon>Bacteria</taxon>
        <taxon>Bacillati</taxon>
        <taxon>Actinomycetota</taxon>
        <taxon>Actinomycetes</taxon>
        <taxon>Micromonosporales</taxon>
        <taxon>Micromonosporaceae</taxon>
        <taxon>Paractinoplanes</taxon>
    </lineage>
</organism>
<name>A0A919J408_9ACTN</name>
<dbReference type="AlphaFoldDB" id="A0A919J408"/>
<accession>A0A919J408</accession>
<evidence type="ECO:0000313" key="1">
    <source>
        <dbReference type="EMBL" id="GIE12114.1"/>
    </source>
</evidence>
<evidence type="ECO:0000313" key="2">
    <source>
        <dbReference type="Proteomes" id="UP000598174"/>
    </source>
</evidence>
<protein>
    <submittedName>
        <fullName evidence="1">Uncharacterized protein</fullName>
    </submittedName>
</protein>
<dbReference type="EMBL" id="BOMM01000036">
    <property type="protein sequence ID" value="GIE12114.1"/>
    <property type="molecule type" value="Genomic_DNA"/>
</dbReference>
<keyword evidence="2" id="KW-1185">Reference proteome</keyword>
<gene>
    <name evidence="1" type="ORF">Afe05nite_39540</name>
</gene>